<organism evidence="3 4">
    <name type="scientific">Amorphotheca resinae ATCC 22711</name>
    <dbReference type="NCBI Taxonomy" id="857342"/>
    <lineage>
        <taxon>Eukaryota</taxon>
        <taxon>Fungi</taxon>
        <taxon>Dikarya</taxon>
        <taxon>Ascomycota</taxon>
        <taxon>Pezizomycotina</taxon>
        <taxon>Leotiomycetes</taxon>
        <taxon>Helotiales</taxon>
        <taxon>Amorphothecaceae</taxon>
        <taxon>Amorphotheca</taxon>
    </lineage>
</organism>
<feature type="region of interest" description="Disordered" evidence="1">
    <location>
        <begin position="1"/>
        <end position="21"/>
    </location>
</feature>
<evidence type="ECO:0000259" key="2">
    <source>
        <dbReference type="Pfam" id="PF00149"/>
    </source>
</evidence>
<dbReference type="Proteomes" id="UP000241818">
    <property type="component" value="Unassembled WGS sequence"/>
</dbReference>
<dbReference type="AlphaFoldDB" id="A0A2T3AUB1"/>
<evidence type="ECO:0000313" key="3">
    <source>
        <dbReference type="EMBL" id="PSS12256.1"/>
    </source>
</evidence>
<reference evidence="3 4" key="1">
    <citation type="journal article" date="2018" name="New Phytol.">
        <title>Comparative genomics and transcriptomics depict ericoid mycorrhizal fungi as versatile saprotrophs and plant mutualists.</title>
        <authorList>
            <person name="Martino E."/>
            <person name="Morin E."/>
            <person name="Grelet G.A."/>
            <person name="Kuo A."/>
            <person name="Kohler A."/>
            <person name="Daghino S."/>
            <person name="Barry K.W."/>
            <person name="Cichocki N."/>
            <person name="Clum A."/>
            <person name="Dockter R.B."/>
            <person name="Hainaut M."/>
            <person name="Kuo R.C."/>
            <person name="LaButti K."/>
            <person name="Lindahl B.D."/>
            <person name="Lindquist E.A."/>
            <person name="Lipzen A."/>
            <person name="Khouja H.R."/>
            <person name="Magnuson J."/>
            <person name="Murat C."/>
            <person name="Ohm R.A."/>
            <person name="Singer S.W."/>
            <person name="Spatafora J.W."/>
            <person name="Wang M."/>
            <person name="Veneault-Fourrey C."/>
            <person name="Henrissat B."/>
            <person name="Grigoriev I.V."/>
            <person name="Martin F.M."/>
            <person name="Perotto S."/>
        </authorList>
    </citation>
    <scope>NUCLEOTIDE SEQUENCE [LARGE SCALE GENOMIC DNA]</scope>
    <source>
        <strain evidence="3 4">ATCC 22711</strain>
    </source>
</reference>
<dbReference type="EMBL" id="KZ679015">
    <property type="protein sequence ID" value="PSS12256.1"/>
    <property type="molecule type" value="Genomic_DNA"/>
</dbReference>
<dbReference type="InterPro" id="IPR004843">
    <property type="entry name" value="Calcineurin-like_PHP"/>
</dbReference>
<dbReference type="InParanoid" id="A0A2T3AUB1"/>
<dbReference type="InterPro" id="IPR051693">
    <property type="entry name" value="UPF0046_metallophosphoest"/>
</dbReference>
<dbReference type="RefSeq" id="XP_024718254.1">
    <property type="nucleotide sequence ID" value="XM_024862885.1"/>
</dbReference>
<gene>
    <name evidence="3" type="ORF">M430DRAFT_144374</name>
</gene>
<dbReference type="InterPro" id="IPR029052">
    <property type="entry name" value="Metallo-depent_PP-like"/>
</dbReference>
<dbReference type="Gene3D" id="3.60.21.10">
    <property type="match status" value="1"/>
</dbReference>
<dbReference type="GO" id="GO:0016787">
    <property type="term" value="F:hydrolase activity"/>
    <property type="evidence" value="ECO:0007669"/>
    <property type="project" value="InterPro"/>
</dbReference>
<feature type="domain" description="Calcineurin-like phosphoesterase" evidence="2">
    <location>
        <begin position="67"/>
        <end position="241"/>
    </location>
</feature>
<dbReference type="OrthoDB" id="630188at2759"/>
<proteinExistence type="predicted"/>
<name>A0A2T3AUB1_AMORE</name>
<evidence type="ECO:0000256" key="1">
    <source>
        <dbReference type="SAM" id="MobiDB-lite"/>
    </source>
</evidence>
<dbReference type="PANTHER" id="PTHR12905">
    <property type="entry name" value="METALLOPHOSPHOESTERASE"/>
    <property type="match status" value="1"/>
</dbReference>
<dbReference type="GeneID" id="36570966"/>
<keyword evidence="4" id="KW-1185">Reference proteome</keyword>
<evidence type="ECO:0000313" key="4">
    <source>
        <dbReference type="Proteomes" id="UP000241818"/>
    </source>
</evidence>
<dbReference type="PANTHER" id="PTHR12905:SF18">
    <property type="entry name" value="ESTER HYDROLASE, PUTATIVE (AFU_ORTHOLOGUE AFUA_4G03130)-RELATED"/>
    <property type="match status" value="1"/>
</dbReference>
<dbReference type="SUPFAM" id="SSF56300">
    <property type="entry name" value="Metallo-dependent phosphatases"/>
    <property type="match status" value="1"/>
</dbReference>
<protein>
    <recommendedName>
        <fullName evidence="2">Calcineurin-like phosphoesterase domain-containing protein</fullName>
    </recommendedName>
</protein>
<accession>A0A2T3AUB1</accession>
<dbReference type="Pfam" id="PF00149">
    <property type="entry name" value="Metallophos"/>
    <property type="match status" value="1"/>
</dbReference>
<sequence length="331" mass="37440">MADDSKAKPRRKQQWPWSRRVNDWDPPTPLDRILDSPLRALISFIYAILLSLRGAPFKPPRNKPPVRVVCISDTHTNTTSVPNGDLLIHAGDMTNAGTVQEIQAQIDWMASLPHREKIIIAGNHDSYFDPKSRKAEDRGKKLNFRSIHYLENKSVTLKFKGGRKWTFYGAPDIPYIGGSEHAFQYKADAAPWKNRIPRETDVLITHTPPRYHLDLDRGCPALLDEIWRVRPRLHVFGHVHSGHGQEAVFWDEGQASYERLMSRTGGGFARDLIPSGAWLDAMKVVFYGIRGILWDRLMVGPGGSKGCLLVNPAIVWQSTTDVGNRPEIVEL</sequence>
<dbReference type="CDD" id="cd07379">
    <property type="entry name" value="MPP_239FB"/>
    <property type="match status" value="1"/>
</dbReference>